<dbReference type="InterPro" id="IPR058248">
    <property type="entry name" value="Lxx211020-like"/>
</dbReference>
<feature type="signal peptide" evidence="1">
    <location>
        <begin position="1"/>
        <end position="26"/>
    </location>
</feature>
<dbReference type="SUPFAM" id="SSF110087">
    <property type="entry name" value="DR1885-like metal-binding protein"/>
    <property type="match status" value="1"/>
</dbReference>
<dbReference type="PANTHER" id="PTHR36302:SF1">
    <property type="entry name" value="COPPER CHAPERONE PCU(A)C"/>
    <property type="match status" value="1"/>
</dbReference>
<feature type="chain" id="PRO_5029529607" evidence="1">
    <location>
        <begin position="27"/>
        <end position="166"/>
    </location>
</feature>
<keyword evidence="3" id="KW-1185">Reference proteome</keyword>
<proteinExistence type="predicted"/>
<dbReference type="Pfam" id="PF04314">
    <property type="entry name" value="PCuAC"/>
    <property type="match status" value="1"/>
</dbReference>
<dbReference type="Proteomes" id="UP000464865">
    <property type="component" value="Plasmid p5"/>
</dbReference>
<organism evidence="2 3">
    <name type="scientific">Rhizobium oryzihabitans</name>
    <dbReference type="NCBI Taxonomy" id="2267833"/>
    <lineage>
        <taxon>Bacteria</taxon>
        <taxon>Pseudomonadati</taxon>
        <taxon>Pseudomonadota</taxon>
        <taxon>Alphaproteobacteria</taxon>
        <taxon>Hyphomicrobiales</taxon>
        <taxon>Rhizobiaceae</taxon>
        <taxon>Rhizobium/Agrobacterium group</taxon>
        <taxon>Rhizobium</taxon>
    </lineage>
</organism>
<gene>
    <name evidence="2" type="ORF">G3A56_26340</name>
</gene>
<geneLocation type="plasmid" evidence="2 3">
    <name>p5</name>
</geneLocation>
<dbReference type="Gene3D" id="2.60.40.1890">
    <property type="entry name" value="PCu(A)C copper chaperone"/>
    <property type="match status" value="1"/>
</dbReference>
<evidence type="ECO:0000313" key="2">
    <source>
        <dbReference type="EMBL" id="QIB41343.1"/>
    </source>
</evidence>
<protein>
    <submittedName>
        <fullName evidence="2">Copper chaperone PCu(A)C</fullName>
    </submittedName>
</protein>
<name>A0A7L5BRD4_9HYPH</name>
<dbReference type="KEGG" id="roy:G3A56_26340"/>
<reference evidence="2 3" key="1">
    <citation type="submission" date="2020-02" db="EMBL/GenBank/DDBJ databases">
        <title>Plant-Promoting Endophytic Bacterium Rhizobium oryzihabitans sp. nov., Isolated from the Root of Rice.</title>
        <authorList>
            <person name="zhao J."/>
            <person name="Zhang G."/>
        </authorList>
    </citation>
    <scope>NUCLEOTIDE SEQUENCE [LARGE SCALE GENOMIC DNA]</scope>
    <source>
        <strain evidence="2 3">M15</strain>
        <plasmid evidence="2 3">p5</plasmid>
    </source>
</reference>
<keyword evidence="1" id="KW-0732">Signal</keyword>
<dbReference type="AlphaFoldDB" id="A0A7L5BRD4"/>
<dbReference type="PANTHER" id="PTHR36302">
    <property type="entry name" value="BLR7088 PROTEIN"/>
    <property type="match status" value="1"/>
</dbReference>
<dbReference type="InterPro" id="IPR036182">
    <property type="entry name" value="PCuAC_sf"/>
</dbReference>
<dbReference type="EMBL" id="CP048637">
    <property type="protein sequence ID" value="QIB41343.1"/>
    <property type="molecule type" value="Genomic_DNA"/>
</dbReference>
<sequence length="166" mass="17724">MNKRSNSTIRVAATIFACLLAGTAFAHDFKAGKLELRHPWSALAPPVAPVLGGYVTIVNTGQESDRLVGGTTNIAERLEIHESSLVDGVAKMRPAKQGLEIAPGATLALQPGGTHIMLVKPINRPVEGEKFKATLLFEKAGAVEVEFVVQKPKRESGEDHSGHQDP</sequence>
<dbReference type="InterPro" id="IPR007410">
    <property type="entry name" value="LpqE-like"/>
</dbReference>
<evidence type="ECO:0000256" key="1">
    <source>
        <dbReference type="SAM" id="SignalP"/>
    </source>
</evidence>
<evidence type="ECO:0000313" key="3">
    <source>
        <dbReference type="Proteomes" id="UP000464865"/>
    </source>
</evidence>
<dbReference type="RefSeq" id="WP_062428154.1">
    <property type="nucleotide sequence ID" value="NZ_CP048637.1"/>
</dbReference>
<accession>A0A7L5BRD4</accession>
<keyword evidence="2" id="KW-0614">Plasmid</keyword>